<dbReference type="EMBL" id="CAJOBB010013960">
    <property type="protein sequence ID" value="CAF4298252.1"/>
    <property type="molecule type" value="Genomic_DNA"/>
</dbReference>
<gene>
    <name evidence="1" type="ORF">KXQ929_LOCUS45378</name>
</gene>
<reference evidence="1" key="1">
    <citation type="submission" date="2021-02" db="EMBL/GenBank/DDBJ databases">
        <authorList>
            <person name="Nowell W R."/>
        </authorList>
    </citation>
    <scope>NUCLEOTIDE SEQUENCE</scope>
</reference>
<dbReference type="AlphaFoldDB" id="A0A820HPJ3"/>
<feature type="non-terminal residue" evidence="1">
    <location>
        <position position="1"/>
    </location>
</feature>
<protein>
    <submittedName>
        <fullName evidence="1">Uncharacterized protein</fullName>
    </submittedName>
</protein>
<proteinExistence type="predicted"/>
<comment type="caution">
    <text evidence="1">The sequence shown here is derived from an EMBL/GenBank/DDBJ whole genome shotgun (WGS) entry which is preliminary data.</text>
</comment>
<evidence type="ECO:0000313" key="2">
    <source>
        <dbReference type="Proteomes" id="UP000663868"/>
    </source>
</evidence>
<dbReference type="Proteomes" id="UP000663868">
    <property type="component" value="Unassembled WGS sequence"/>
</dbReference>
<evidence type="ECO:0000313" key="1">
    <source>
        <dbReference type="EMBL" id="CAF4298252.1"/>
    </source>
</evidence>
<accession>A0A820HPJ3</accession>
<name>A0A820HPJ3_9BILA</name>
<sequence length="50" mass="5778">SMKEHGIDSHKALPQLVQLNRTEVITYHLESSKVHDKSKFLKVLDDKMAM</sequence>
<organism evidence="1 2">
    <name type="scientific">Adineta steineri</name>
    <dbReference type="NCBI Taxonomy" id="433720"/>
    <lineage>
        <taxon>Eukaryota</taxon>
        <taxon>Metazoa</taxon>
        <taxon>Spiralia</taxon>
        <taxon>Gnathifera</taxon>
        <taxon>Rotifera</taxon>
        <taxon>Eurotatoria</taxon>
        <taxon>Bdelloidea</taxon>
        <taxon>Adinetida</taxon>
        <taxon>Adinetidae</taxon>
        <taxon>Adineta</taxon>
    </lineage>
</organism>